<dbReference type="PROSITE" id="PS50164">
    <property type="entry name" value="GIY_YIG"/>
    <property type="match status" value="1"/>
</dbReference>
<keyword evidence="3" id="KW-1185">Reference proteome</keyword>
<dbReference type="Gene3D" id="3.40.1440.10">
    <property type="entry name" value="GIY-YIG endonuclease"/>
    <property type="match status" value="1"/>
</dbReference>
<dbReference type="Proteomes" id="UP000614811">
    <property type="component" value="Unassembled WGS sequence"/>
</dbReference>
<dbReference type="AlphaFoldDB" id="A0A918RN96"/>
<dbReference type="InterPro" id="IPR035901">
    <property type="entry name" value="GIY-YIG_endonuc_sf"/>
</dbReference>
<organism evidence="2 3">
    <name type="scientific">Arenicella chitinivorans</name>
    <dbReference type="NCBI Taxonomy" id="1329800"/>
    <lineage>
        <taxon>Bacteria</taxon>
        <taxon>Pseudomonadati</taxon>
        <taxon>Pseudomonadota</taxon>
        <taxon>Gammaproteobacteria</taxon>
        <taxon>Arenicellales</taxon>
        <taxon>Arenicellaceae</taxon>
        <taxon>Arenicella</taxon>
    </lineage>
</organism>
<feature type="domain" description="GIY-YIG" evidence="1">
    <location>
        <begin position="51"/>
        <end position="140"/>
    </location>
</feature>
<dbReference type="EMBL" id="BMXA01000002">
    <property type="protein sequence ID" value="GHA04884.1"/>
    <property type="molecule type" value="Genomic_DNA"/>
</dbReference>
<name>A0A918RN96_9GAMM</name>
<sequence>MVTIDQIDSAVKDFEKTFRHPDLPPIEQSDLYLLRPLGDQFGWPSGYPFGDRYGIYAICNDIQVLYIGKASQQPLCYRISSYFRYGEDKKSCVVAAQHVWSSEPSSVVTWAVPDESFFEASALEEYLLARFIDDLPDNRIGRRKI</sequence>
<evidence type="ECO:0000313" key="2">
    <source>
        <dbReference type="EMBL" id="GHA04884.1"/>
    </source>
</evidence>
<gene>
    <name evidence="2" type="ORF">GCM10008090_12970</name>
</gene>
<dbReference type="InterPro" id="IPR000305">
    <property type="entry name" value="GIY-YIG_endonuc"/>
</dbReference>
<dbReference type="SUPFAM" id="SSF82771">
    <property type="entry name" value="GIY-YIG endonuclease"/>
    <property type="match status" value="1"/>
</dbReference>
<reference evidence="2" key="2">
    <citation type="submission" date="2020-09" db="EMBL/GenBank/DDBJ databases">
        <authorList>
            <person name="Sun Q."/>
            <person name="Kim S."/>
        </authorList>
    </citation>
    <scope>NUCLEOTIDE SEQUENCE</scope>
    <source>
        <strain evidence="2">KCTC 12711</strain>
    </source>
</reference>
<protein>
    <recommendedName>
        <fullName evidence="1">GIY-YIG domain-containing protein</fullName>
    </recommendedName>
</protein>
<proteinExistence type="predicted"/>
<dbReference type="RefSeq" id="WP_189399223.1">
    <property type="nucleotide sequence ID" value="NZ_BMXA01000002.1"/>
</dbReference>
<evidence type="ECO:0000259" key="1">
    <source>
        <dbReference type="PROSITE" id="PS50164"/>
    </source>
</evidence>
<evidence type="ECO:0000313" key="3">
    <source>
        <dbReference type="Proteomes" id="UP000614811"/>
    </source>
</evidence>
<reference evidence="2" key="1">
    <citation type="journal article" date="2014" name="Int. J. Syst. Evol. Microbiol.">
        <title>Complete genome sequence of Corynebacterium casei LMG S-19264T (=DSM 44701T), isolated from a smear-ripened cheese.</title>
        <authorList>
            <consortium name="US DOE Joint Genome Institute (JGI-PGF)"/>
            <person name="Walter F."/>
            <person name="Albersmeier A."/>
            <person name="Kalinowski J."/>
            <person name="Ruckert C."/>
        </authorList>
    </citation>
    <scope>NUCLEOTIDE SEQUENCE</scope>
    <source>
        <strain evidence="2">KCTC 12711</strain>
    </source>
</reference>
<comment type="caution">
    <text evidence="2">The sequence shown here is derived from an EMBL/GenBank/DDBJ whole genome shotgun (WGS) entry which is preliminary data.</text>
</comment>
<accession>A0A918RN96</accession>